<dbReference type="Gene3D" id="3.40.109.10">
    <property type="entry name" value="NADH Oxidase"/>
    <property type="match status" value="1"/>
</dbReference>
<accession>A0A1V3Y5Q2</accession>
<protein>
    <submittedName>
        <fullName evidence="5">Nitroreductase</fullName>
    </submittedName>
</protein>
<dbReference type="GO" id="GO:0016491">
    <property type="term" value="F:oxidoreductase activity"/>
    <property type="evidence" value="ECO:0007669"/>
    <property type="project" value="UniProtKB-KW"/>
</dbReference>
<dbReference type="SUPFAM" id="SSF55469">
    <property type="entry name" value="FMN-dependent nitroreductase-like"/>
    <property type="match status" value="1"/>
</dbReference>
<dbReference type="Proteomes" id="UP000234740">
    <property type="component" value="Unassembled WGS sequence"/>
</dbReference>
<dbReference type="InterPro" id="IPR029479">
    <property type="entry name" value="Nitroreductase"/>
</dbReference>
<evidence type="ECO:0000313" key="5">
    <source>
        <dbReference type="EMBL" id="PKZ91039.1"/>
    </source>
</evidence>
<dbReference type="CDD" id="cd02136">
    <property type="entry name" value="PnbA_NfnB-like"/>
    <property type="match status" value="1"/>
</dbReference>
<dbReference type="Pfam" id="PF00881">
    <property type="entry name" value="Nitroreductase"/>
    <property type="match status" value="1"/>
</dbReference>
<dbReference type="PANTHER" id="PTHR43673:SF10">
    <property type="entry name" value="NADH DEHYDROGENASE_NAD(P)H NITROREDUCTASE XCC3605-RELATED"/>
    <property type="match status" value="1"/>
</dbReference>
<dbReference type="AlphaFoldDB" id="A0A1V3Y5Q2"/>
<evidence type="ECO:0000313" key="7">
    <source>
        <dbReference type="Proteomes" id="UP000195798"/>
    </source>
</evidence>
<dbReference type="RefSeq" id="WP_003649188.1">
    <property type="nucleotide sequence ID" value="NZ_CABHMU010000012.1"/>
</dbReference>
<evidence type="ECO:0000313" key="6">
    <source>
        <dbReference type="EMBL" id="QTD66281.1"/>
    </source>
</evidence>
<evidence type="ECO:0000256" key="1">
    <source>
        <dbReference type="ARBA" id="ARBA00007118"/>
    </source>
</evidence>
<reference evidence="5 8" key="2">
    <citation type="submission" date="2017-12" db="EMBL/GenBank/DDBJ databases">
        <title>Phylogenetic diversity of female urinary microbiome.</title>
        <authorList>
            <person name="Thomas-White K."/>
            <person name="Wolfe A.J."/>
        </authorList>
    </citation>
    <scope>NUCLEOTIDE SEQUENCE [LARGE SCALE GENOMIC DNA]</scope>
    <source>
        <strain evidence="5 8">UMB0099</strain>
    </source>
</reference>
<reference evidence="4 7" key="1">
    <citation type="submission" date="2017-05" db="EMBL/GenBank/DDBJ databases">
        <authorList>
            <person name="Oh N.-S."/>
        </authorList>
    </citation>
    <scope>NUCLEOTIDE SEQUENCE [LARGE SCALE GENOMIC DNA]</scope>
    <source>
        <strain evidence="4 7">4M13</strain>
    </source>
</reference>
<organism evidence="5 8">
    <name type="scientific">Lactobacillus gasseri</name>
    <dbReference type="NCBI Taxonomy" id="1596"/>
    <lineage>
        <taxon>Bacteria</taxon>
        <taxon>Bacillati</taxon>
        <taxon>Bacillota</taxon>
        <taxon>Bacilli</taxon>
        <taxon>Lactobacillales</taxon>
        <taxon>Lactobacillaceae</taxon>
        <taxon>Lactobacillus</taxon>
    </lineage>
</organism>
<evidence type="ECO:0000313" key="8">
    <source>
        <dbReference type="Proteomes" id="UP000234740"/>
    </source>
</evidence>
<name>A0A1V3Y5Q2_LACGS</name>
<dbReference type="Proteomes" id="UP000195798">
    <property type="component" value="Chromosome"/>
</dbReference>
<dbReference type="InterPro" id="IPR000415">
    <property type="entry name" value="Nitroreductase-like"/>
</dbReference>
<evidence type="ECO:0000256" key="2">
    <source>
        <dbReference type="ARBA" id="ARBA00023002"/>
    </source>
</evidence>
<sequence>MEFKDVLAREHATRKFTDQRVSEKTVRKVIEEAQRTPSLLNSQPWRIYVAEGEVAKAIRKEHEEKTLANEEPHEEFDSLLKVEWDTFPSKNMATMSETLDYFLRGETDDFDQAQLKLFNAPVIVFLTIPKQSPAWSIFDLGGFSQTLMLAANNRGLSTMPAHAFVKYPEVIRKYLNIPEDETIGIGIGLGYPNKKATINDYKSKRVPLDEILKIKKNL</sequence>
<feature type="domain" description="Nitroreductase" evidence="3">
    <location>
        <begin position="11"/>
        <end position="191"/>
    </location>
</feature>
<evidence type="ECO:0000313" key="4">
    <source>
        <dbReference type="EMBL" id="ART97689.1"/>
    </source>
</evidence>
<dbReference type="GeneID" id="48924608"/>
<dbReference type="EMBL" id="PKKC01000001">
    <property type="protein sequence ID" value="PKZ91039.1"/>
    <property type="molecule type" value="Genomic_DNA"/>
</dbReference>
<evidence type="ECO:0000259" key="3">
    <source>
        <dbReference type="Pfam" id="PF00881"/>
    </source>
</evidence>
<dbReference type="EMBL" id="CP071801">
    <property type="protein sequence ID" value="QTD66281.1"/>
    <property type="molecule type" value="Genomic_DNA"/>
</dbReference>
<keyword evidence="2" id="KW-0560">Oxidoreductase</keyword>
<comment type="similarity">
    <text evidence="1">Belongs to the nitroreductase family.</text>
</comment>
<reference evidence="6" key="3">
    <citation type="submission" date="2021-03" db="EMBL/GenBank/DDBJ databases">
        <title>Whole genome sequence of Lactobacillus gasseri HL75.</title>
        <authorList>
            <person name="Kim J.-M."/>
            <person name="Chung S.H."/>
            <person name="Kim J.-S."/>
        </authorList>
    </citation>
    <scope>NUCLEOTIDE SEQUENCE</scope>
    <source>
        <strain evidence="6">HL75</strain>
    </source>
</reference>
<dbReference type="Proteomes" id="UP000663932">
    <property type="component" value="Chromosome"/>
</dbReference>
<dbReference type="PANTHER" id="PTHR43673">
    <property type="entry name" value="NAD(P)H NITROREDUCTASE YDGI-RELATED"/>
    <property type="match status" value="1"/>
</dbReference>
<dbReference type="EMBL" id="CP021427">
    <property type="protein sequence ID" value="ART97689.1"/>
    <property type="molecule type" value="Genomic_DNA"/>
</dbReference>
<proteinExistence type="inferred from homology"/>
<gene>
    <name evidence="4" type="ORF">CCE30_01560</name>
    <name evidence="5" type="ORF">CYJ86_00735</name>
    <name evidence="6" type="ORF">J3E67_000606</name>
</gene>